<proteinExistence type="predicted"/>
<evidence type="ECO:0000256" key="1">
    <source>
        <dbReference type="SAM" id="MobiDB-lite"/>
    </source>
</evidence>
<dbReference type="AlphaFoldDB" id="A0A1I6M1T9"/>
<dbReference type="EMBL" id="FOZK01000004">
    <property type="protein sequence ID" value="SFS09633.1"/>
    <property type="molecule type" value="Genomic_DNA"/>
</dbReference>
<accession>A0A1I6M1T9</accession>
<organism evidence="2 3">
    <name type="scientific">Halomicrobium zhouii</name>
    <dbReference type="NCBI Taxonomy" id="767519"/>
    <lineage>
        <taxon>Archaea</taxon>
        <taxon>Methanobacteriati</taxon>
        <taxon>Methanobacteriota</taxon>
        <taxon>Stenosarchaea group</taxon>
        <taxon>Halobacteria</taxon>
        <taxon>Halobacteriales</taxon>
        <taxon>Haloarculaceae</taxon>
        <taxon>Halomicrobium</taxon>
    </lineage>
</organism>
<name>A0A1I6M1T9_9EURY</name>
<feature type="compositionally biased region" description="Polar residues" evidence="1">
    <location>
        <begin position="93"/>
        <end position="104"/>
    </location>
</feature>
<keyword evidence="3" id="KW-1185">Reference proteome</keyword>
<protein>
    <submittedName>
        <fullName evidence="2">Uncharacterized protein</fullName>
    </submittedName>
</protein>
<reference evidence="2 3" key="1">
    <citation type="submission" date="2016-10" db="EMBL/GenBank/DDBJ databases">
        <authorList>
            <person name="de Groot N.N."/>
        </authorList>
    </citation>
    <scope>NUCLEOTIDE SEQUENCE [LARGE SCALE GENOMIC DNA]</scope>
    <source>
        <strain evidence="2 3">CGMCC 1.10457</strain>
    </source>
</reference>
<evidence type="ECO:0000313" key="3">
    <source>
        <dbReference type="Proteomes" id="UP000199062"/>
    </source>
</evidence>
<feature type="compositionally biased region" description="Low complexity" evidence="1">
    <location>
        <begin position="32"/>
        <end position="47"/>
    </location>
</feature>
<feature type="region of interest" description="Disordered" evidence="1">
    <location>
        <begin position="92"/>
        <end position="140"/>
    </location>
</feature>
<feature type="compositionally biased region" description="Low complexity" evidence="1">
    <location>
        <begin position="125"/>
        <end position="140"/>
    </location>
</feature>
<dbReference type="RefSeq" id="WP_177227640.1">
    <property type="nucleotide sequence ID" value="NZ_FOZK01000004.1"/>
</dbReference>
<gene>
    <name evidence="2" type="ORF">SAMN05216559_3551</name>
</gene>
<feature type="region of interest" description="Disordered" evidence="1">
    <location>
        <begin position="26"/>
        <end position="70"/>
    </location>
</feature>
<dbReference type="Proteomes" id="UP000199062">
    <property type="component" value="Unassembled WGS sequence"/>
</dbReference>
<sequence length="140" mass="14704">MMRKGARFAATELLREPMKQAVREAIREEADSVSVASGESGSSSGTVDETDEDWHGQSSPQQDDSGGGRSKLATMGLVLAIVAITYMARKRMSSTSGSAWSEQSAGDVARDDAEGGYVSEGEMQTAETADESASSSASER</sequence>
<evidence type="ECO:0000313" key="2">
    <source>
        <dbReference type="EMBL" id="SFS09633.1"/>
    </source>
</evidence>